<dbReference type="Pfam" id="PF04397">
    <property type="entry name" value="LytTR"/>
    <property type="match status" value="1"/>
</dbReference>
<dbReference type="Proteomes" id="UP000480178">
    <property type="component" value="Chromosome"/>
</dbReference>
<keyword evidence="3" id="KW-1185">Reference proteome</keyword>
<dbReference type="EMBL" id="CP048222">
    <property type="protein sequence ID" value="QHT69918.1"/>
    <property type="molecule type" value="Genomic_DNA"/>
</dbReference>
<gene>
    <name evidence="2" type="ORF">GXP67_26370</name>
</gene>
<sequence>MLKVSQKEVLYIEGGKDYVKIVTPAKVYLMHETMKDMQENLGDKFIRVHRSYIVAADHIKIIKADAVVLSNDNQIPIGSLYKQELLDYFKK</sequence>
<reference evidence="2 3" key="1">
    <citation type="submission" date="2020-01" db="EMBL/GenBank/DDBJ databases">
        <authorList>
            <person name="Kim M.K."/>
        </authorList>
    </citation>
    <scope>NUCLEOTIDE SEQUENCE [LARGE SCALE GENOMIC DNA]</scope>
    <source>
        <strain evidence="2 3">172606-1</strain>
    </source>
</reference>
<dbReference type="PROSITE" id="PS50930">
    <property type="entry name" value="HTH_LYTTR"/>
    <property type="match status" value="1"/>
</dbReference>
<organism evidence="2 3">
    <name type="scientific">Rhodocytophaga rosea</name>
    <dbReference type="NCBI Taxonomy" id="2704465"/>
    <lineage>
        <taxon>Bacteria</taxon>
        <taxon>Pseudomonadati</taxon>
        <taxon>Bacteroidota</taxon>
        <taxon>Cytophagia</taxon>
        <taxon>Cytophagales</taxon>
        <taxon>Rhodocytophagaceae</taxon>
        <taxon>Rhodocytophaga</taxon>
    </lineage>
</organism>
<evidence type="ECO:0000313" key="2">
    <source>
        <dbReference type="EMBL" id="QHT69918.1"/>
    </source>
</evidence>
<dbReference type="AlphaFoldDB" id="A0A6C0GPD5"/>
<evidence type="ECO:0000313" key="3">
    <source>
        <dbReference type="Proteomes" id="UP000480178"/>
    </source>
</evidence>
<dbReference type="GO" id="GO:0003677">
    <property type="term" value="F:DNA binding"/>
    <property type="evidence" value="ECO:0007669"/>
    <property type="project" value="InterPro"/>
</dbReference>
<evidence type="ECO:0000259" key="1">
    <source>
        <dbReference type="PROSITE" id="PS50930"/>
    </source>
</evidence>
<feature type="domain" description="HTH LytTR-type" evidence="1">
    <location>
        <begin position="1"/>
        <end position="91"/>
    </location>
</feature>
<dbReference type="GO" id="GO:0000156">
    <property type="term" value="F:phosphorelay response regulator activity"/>
    <property type="evidence" value="ECO:0007669"/>
    <property type="project" value="InterPro"/>
</dbReference>
<dbReference type="KEGG" id="rhoz:GXP67_26370"/>
<protein>
    <submittedName>
        <fullName evidence="2">LytTR family transcriptional regulator</fullName>
    </submittedName>
</protein>
<dbReference type="InterPro" id="IPR007492">
    <property type="entry name" value="LytTR_DNA-bd_dom"/>
</dbReference>
<proteinExistence type="predicted"/>
<dbReference type="PANTHER" id="PTHR37299:SF1">
    <property type="entry name" value="STAGE 0 SPORULATION PROTEIN A HOMOLOG"/>
    <property type="match status" value="1"/>
</dbReference>
<accession>A0A6C0GPD5</accession>
<dbReference type="RefSeq" id="WP_162445901.1">
    <property type="nucleotide sequence ID" value="NZ_CP048222.1"/>
</dbReference>
<dbReference type="InterPro" id="IPR046947">
    <property type="entry name" value="LytR-like"/>
</dbReference>
<dbReference type="SMART" id="SM00850">
    <property type="entry name" value="LytTR"/>
    <property type="match status" value="1"/>
</dbReference>
<dbReference type="PANTHER" id="PTHR37299">
    <property type="entry name" value="TRANSCRIPTIONAL REGULATOR-RELATED"/>
    <property type="match status" value="1"/>
</dbReference>
<name>A0A6C0GPD5_9BACT</name>
<dbReference type="Gene3D" id="2.40.50.1020">
    <property type="entry name" value="LytTr DNA-binding domain"/>
    <property type="match status" value="1"/>
</dbReference>